<keyword evidence="1" id="KW-0732">Signal</keyword>
<keyword evidence="4" id="KW-1185">Reference proteome</keyword>
<dbReference type="OrthoDB" id="1193027at2759"/>
<evidence type="ECO:0000256" key="1">
    <source>
        <dbReference type="SAM" id="SignalP"/>
    </source>
</evidence>
<dbReference type="InterPro" id="IPR023346">
    <property type="entry name" value="Lysozyme-like_dom_sf"/>
</dbReference>
<proteinExistence type="predicted"/>
<gene>
    <name evidence="3" type="ORF">B7463_g10901</name>
</gene>
<dbReference type="InterPro" id="IPR036779">
    <property type="entry name" value="LysM_dom_sf"/>
</dbReference>
<dbReference type="Pfam" id="PF01476">
    <property type="entry name" value="LysM"/>
    <property type="match status" value="1"/>
</dbReference>
<dbReference type="Proteomes" id="UP000258309">
    <property type="component" value="Unassembled WGS sequence"/>
</dbReference>
<evidence type="ECO:0000313" key="4">
    <source>
        <dbReference type="Proteomes" id="UP000258309"/>
    </source>
</evidence>
<accession>A0A3E2GWN7</accession>
<feature type="domain" description="LysM" evidence="2">
    <location>
        <begin position="262"/>
        <end position="302"/>
    </location>
</feature>
<dbReference type="Gene3D" id="3.10.350.10">
    <property type="entry name" value="LysM domain"/>
    <property type="match status" value="1"/>
</dbReference>
<dbReference type="InterPro" id="IPR018392">
    <property type="entry name" value="LysM"/>
</dbReference>
<dbReference type="CDD" id="cd00118">
    <property type="entry name" value="LysM"/>
    <property type="match status" value="1"/>
</dbReference>
<dbReference type="SUPFAM" id="SSF53955">
    <property type="entry name" value="Lysozyme-like"/>
    <property type="match status" value="1"/>
</dbReference>
<reference evidence="3 4" key="1">
    <citation type="submission" date="2018-05" db="EMBL/GenBank/DDBJ databases">
        <title>Draft genome sequence of Scytalidium lignicola DSM 105466, a ubiquitous saprotrophic fungus.</title>
        <authorList>
            <person name="Buettner E."/>
            <person name="Gebauer A.M."/>
            <person name="Hofrichter M."/>
            <person name="Liers C."/>
            <person name="Kellner H."/>
        </authorList>
    </citation>
    <scope>NUCLEOTIDE SEQUENCE [LARGE SCALE GENOMIC DNA]</scope>
    <source>
        <strain evidence="3 4">DSM 105466</strain>
    </source>
</reference>
<comment type="caution">
    <text evidence="3">The sequence shown here is derived from an EMBL/GenBank/DDBJ whole genome shotgun (WGS) entry which is preliminary data.</text>
</comment>
<feature type="chain" id="PRO_5017770873" description="LysM domain-containing protein" evidence="1">
    <location>
        <begin position="19"/>
        <end position="302"/>
    </location>
</feature>
<feature type="signal peptide" evidence="1">
    <location>
        <begin position="1"/>
        <end position="18"/>
    </location>
</feature>
<sequence length="302" mass="30687">MHFSRILAIVPIFSLAAAAPILDKRGANLVLSSAIVKSAANGAASVVTNAVALTFYNAAGTGPAGPTTQPDYVCYSGPATSFPLMSTWIDFNDMWNINAVNQLNFFPLDTAAIQADMKASILSVSEQSLIDSRFILAIVMQESTGNVGVGCTNNGIENCGLMQASAGSVPFDPSNPVSSIQQMIVDGTQGTSGGAGYVQLLNGGPGLAVTNGNPYVAARAYNAGSIDANNLSSGITSTASYVSDVANRLAGGSTGPSGTCTSTYTVVSGDTCDAIADGFSIPESELVSLNLTLDANCDLSIG</sequence>
<organism evidence="3 4">
    <name type="scientific">Scytalidium lignicola</name>
    <name type="common">Hyphomycete</name>
    <dbReference type="NCBI Taxonomy" id="5539"/>
    <lineage>
        <taxon>Eukaryota</taxon>
        <taxon>Fungi</taxon>
        <taxon>Dikarya</taxon>
        <taxon>Ascomycota</taxon>
        <taxon>Pezizomycotina</taxon>
        <taxon>Leotiomycetes</taxon>
        <taxon>Leotiomycetes incertae sedis</taxon>
        <taxon>Scytalidium</taxon>
    </lineage>
</organism>
<dbReference type="Gene3D" id="1.10.530.10">
    <property type="match status" value="1"/>
</dbReference>
<protein>
    <recommendedName>
        <fullName evidence="2">LysM domain-containing protein</fullName>
    </recommendedName>
</protein>
<dbReference type="OMA" id="MWNINAV"/>
<name>A0A3E2GWN7_SCYLI</name>
<evidence type="ECO:0000259" key="2">
    <source>
        <dbReference type="PROSITE" id="PS51782"/>
    </source>
</evidence>
<dbReference type="EMBL" id="NCSJ02000333">
    <property type="protein sequence ID" value="RFU25437.1"/>
    <property type="molecule type" value="Genomic_DNA"/>
</dbReference>
<dbReference type="PROSITE" id="PS51782">
    <property type="entry name" value="LYSM"/>
    <property type="match status" value="1"/>
</dbReference>
<feature type="non-terminal residue" evidence="3">
    <location>
        <position position="302"/>
    </location>
</feature>
<dbReference type="AlphaFoldDB" id="A0A3E2GWN7"/>
<feature type="non-terminal residue" evidence="3">
    <location>
        <position position="1"/>
    </location>
</feature>
<evidence type="ECO:0000313" key="3">
    <source>
        <dbReference type="EMBL" id="RFU25437.1"/>
    </source>
</evidence>